<proteinExistence type="predicted"/>
<accession>A0ABQ2DK62</accession>
<organism evidence="1 2">
    <name type="scientific">Glutamicibacter ardleyensis</name>
    <dbReference type="NCBI Taxonomy" id="225894"/>
    <lineage>
        <taxon>Bacteria</taxon>
        <taxon>Bacillati</taxon>
        <taxon>Actinomycetota</taxon>
        <taxon>Actinomycetes</taxon>
        <taxon>Micrococcales</taxon>
        <taxon>Micrococcaceae</taxon>
        <taxon>Glutamicibacter</taxon>
    </lineage>
</organism>
<gene>
    <name evidence="1" type="ORF">GCM10007173_18940</name>
</gene>
<comment type="caution">
    <text evidence="1">The sequence shown here is derived from an EMBL/GenBank/DDBJ whole genome shotgun (WGS) entry which is preliminary data.</text>
</comment>
<dbReference type="EMBL" id="BMKX01000004">
    <property type="protein sequence ID" value="GGJ60349.1"/>
    <property type="molecule type" value="Genomic_DNA"/>
</dbReference>
<reference evidence="2" key="1">
    <citation type="journal article" date="2019" name="Int. J. Syst. Evol. Microbiol.">
        <title>The Global Catalogue of Microorganisms (GCM) 10K type strain sequencing project: providing services to taxonomists for standard genome sequencing and annotation.</title>
        <authorList>
            <consortium name="The Broad Institute Genomics Platform"/>
            <consortium name="The Broad Institute Genome Sequencing Center for Infectious Disease"/>
            <person name="Wu L."/>
            <person name="Ma J."/>
        </authorList>
    </citation>
    <scope>NUCLEOTIDE SEQUENCE [LARGE SCALE GENOMIC DNA]</scope>
    <source>
        <strain evidence="2">CGMCC 1.3685</strain>
    </source>
</reference>
<evidence type="ECO:0000313" key="1">
    <source>
        <dbReference type="EMBL" id="GGJ60349.1"/>
    </source>
</evidence>
<keyword evidence="2" id="KW-1185">Reference proteome</keyword>
<dbReference type="Proteomes" id="UP000606115">
    <property type="component" value="Unassembled WGS sequence"/>
</dbReference>
<protein>
    <submittedName>
        <fullName evidence="1">Uncharacterized protein</fullName>
    </submittedName>
</protein>
<name>A0ABQ2DK62_9MICC</name>
<sequence>MLTCALSQESWFMFKVASTKAYRLNGKQATNKYTFEGTPVSGSVRVMVGPDQSTSTLIPALCSTREATLDSSTKRWYLLQKRS</sequence>
<evidence type="ECO:0000313" key="2">
    <source>
        <dbReference type="Proteomes" id="UP000606115"/>
    </source>
</evidence>